<protein>
    <submittedName>
        <fullName evidence="1">Uncharacterized protein</fullName>
    </submittedName>
</protein>
<gene>
    <name evidence="1" type="ORF">SAMN05216462_0637</name>
</gene>
<dbReference type="RefSeq" id="WP_074760202.1">
    <property type="nucleotide sequence ID" value="NZ_FNRF01000001.1"/>
</dbReference>
<organism evidence="1 2">
    <name type="scientific">Xylanibacter ruminicola</name>
    <name type="common">Prevotella ruminicola</name>
    <dbReference type="NCBI Taxonomy" id="839"/>
    <lineage>
        <taxon>Bacteria</taxon>
        <taxon>Pseudomonadati</taxon>
        <taxon>Bacteroidota</taxon>
        <taxon>Bacteroidia</taxon>
        <taxon>Bacteroidales</taxon>
        <taxon>Prevotellaceae</taxon>
        <taxon>Xylanibacter</taxon>
    </lineage>
</organism>
<sequence>MDLSEVKILRLINRLLERLHQADGEKNSSHITLNYIAPGAQYVNHIDTQVFDSAKLQKPPQDNPINQNTTKLPDCLATKEAMLLWQSAMDKGWVDENYQPKLSRTLSALLAYEMAKRLGIKDKWKTFEKLWHRNNMHSDYNTALSQHQSLEFNEKLKKL</sequence>
<name>A0A1H3YHT9_XYLRU</name>
<evidence type="ECO:0000313" key="1">
    <source>
        <dbReference type="EMBL" id="SEA10438.1"/>
    </source>
</evidence>
<dbReference type="AlphaFoldDB" id="A0A1H3YHT9"/>
<dbReference type="Proteomes" id="UP000182257">
    <property type="component" value="Unassembled WGS sequence"/>
</dbReference>
<evidence type="ECO:0000313" key="2">
    <source>
        <dbReference type="Proteomes" id="UP000182257"/>
    </source>
</evidence>
<dbReference type="OrthoDB" id="1079635at2"/>
<accession>A0A1H3YHT9</accession>
<reference evidence="1 2" key="1">
    <citation type="submission" date="2016-10" db="EMBL/GenBank/DDBJ databases">
        <authorList>
            <person name="de Groot N.N."/>
        </authorList>
    </citation>
    <scope>NUCLEOTIDE SEQUENCE [LARGE SCALE GENOMIC DNA]</scope>
    <source>
        <strain evidence="1 2">D31d</strain>
    </source>
</reference>
<dbReference type="EMBL" id="FNRF01000001">
    <property type="protein sequence ID" value="SEA10438.1"/>
    <property type="molecule type" value="Genomic_DNA"/>
</dbReference>
<proteinExistence type="predicted"/>